<gene>
    <name evidence="2" type="ORF">EDC19_0638</name>
</gene>
<dbReference type="AlphaFoldDB" id="A0A4R1N5G3"/>
<keyword evidence="1" id="KW-1133">Transmembrane helix</keyword>
<dbReference type="EMBL" id="SMGQ01000011">
    <property type="protein sequence ID" value="TCK98219.1"/>
    <property type="molecule type" value="Genomic_DNA"/>
</dbReference>
<keyword evidence="1" id="KW-0472">Membrane</keyword>
<comment type="caution">
    <text evidence="2">The sequence shown here is derived from an EMBL/GenBank/DDBJ whole genome shotgun (WGS) entry which is preliminary data.</text>
</comment>
<evidence type="ECO:0000313" key="2">
    <source>
        <dbReference type="EMBL" id="TCK98219.1"/>
    </source>
</evidence>
<evidence type="ECO:0000313" key="3">
    <source>
        <dbReference type="Proteomes" id="UP000294545"/>
    </source>
</evidence>
<organism evidence="2 3">
    <name type="scientific">Natranaerovirga hydrolytica</name>
    <dbReference type="NCBI Taxonomy" id="680378"/>
    <lineage>
        <taxon>Bacteria</taxon>
        <taxon>Bacillati</taxon>
        <taxon>Bacillota</taxon>
        <taxon>Clostridia</taxon>
        <taxon>Lachnospirales</taxon>
        <taxon>Natranaerovirgaceae</taxon>
        <taxon>Natranaerovirga</taxon>
    </lineage>
</organism>
<name>A0A4R1N5G3_9FIRM</name>
<proteinExistence type="predicted"/>
<protein>
    <submittedName>
        <fullName evidence="2">Uncharacterized protein</fullName>
    </submittedName>
</protein>
<feature type="transmembrane region" description="Helical" evidence="1">
    <location>
        <begin position="5"/>
        <end position="22"/>
    </location>
</feature>
<dbReference type="Proteomes" id="UP000294545">
    <property type="component" value="Unassembled WGS sequence"/>
</dbReference>
<dbReference type="RefSeq" id="WP_132280403.1">
    <property type="nucleotide sequence ID" value="NZ_SMGQ01000011.1"/>
</dbReference>
<accession>A0A4R1N5G3</accession>
<reference evidence="2 3" key="1">
    <citation type="submission" date="2019-03" db="EMBL/GenBank/DDBJ databases">
        <title>Genomic Encyclopedia of Type Strains, Phase IV (KMG-IV): sequencing the most valuable type-strain genomes for metagenomic binning, comparative biology and taxonomic classification.</title>
        <authorList>
            <person name="Goeker M."/>
        </authorList>
    </citation>
    <scope>NUCLEOTIDE SEQUENCE [LARGE SCALE GENOMIC DNA]</scope>
    <source>
        <strain evidence="2 3">DSM 24176</strain>
    </source>
</reference>
<keyword evidence="3" id="KW-1185">Reference proteome</keyword>
<sequence length="155" mass="18478">MKKKYLIPTFVLLVFFSMLYIWTNKNNEIPEQEAYDLMNHFLESAQENKVGEVFSNVYMEPERKEALYELALEGWENAIIYDYTINELIKLSHDLYRFDITLEDNQQTDFFKPFIFSKDETLYIALNPDDVPPEIIKGLAYETNPNEVKHYEVIQ</sequence>
<keyword evidence="1" id="KW-0812">Transmembrane</keyword>
<evidence type="ECO:0000256" key="1">
    <source>
        <dbReference type="SAM" id="Phobius"/>
    </source>
</evidence>